<feature type="signal peptide" evidence="1">
    <location>
        <begin position="1"/>
        <end position="20"/>
    </location>
</feature>
<name>A0A7J6LHF3_PERCH</name>
<keyword evidence="1" id="KW-0732">Signal</keyword>
<sequence>MVLLLLLLAISSCFPPLSSSLRTTSNPSDIEGRLAALERKVNHEASAASRERSTLKHEMSELKHLVSGLLHSHFKLDAYTGKVTNNKELCAAEFSDRVLSVGQDRTGTFIIYSSDTFRYGEQYIEVSHKDATSALTYGFGKESSGGNRLHISGPKNELEDVWGQLNPFHRITDEVETAFKKQNRNVACERTLERLTMAPGGVPQRKYGWIDEFIQTHREDIFRRAREIKNSETNLEIYIYRDRD</sequence>
<accession>A0A7J6LHF3</accession>
<organism evidence="2 3">
    <name type="scientific">Perkinsus chesapeaki</name>
    <name type="common">Clam parasite</name>
    <name type="synonym">Perkinsus andrewsi</name>
    <dbReference type="NCBI Taxonomy" id="330153"/>
    <lineage>
        <taxon>Eukaryota</taxon>
        <taxon>Sar</taxon>
        <taxon>Alveolata</taxon>
        <taxon>Perkinsozoa</taxon>
        <taxon>Perkinsea</taxon>
        <taxon>Perkinsida</taxon>
        <taxon>Perkinsidae</taxon>
        <taxon>Perkinsus</taxon>
    </lineage>
</organism>
<feature type="chain" id="PRO_5029658135" evidence="1">
    <location>
        <begin position="21"/>
        <end position="244"/>
    </location>
</feature>
<evidence type="ECO:0000256" key="1">
    <source>
        <dbReference type="SAM" id="SignalP"/>
    </source>
</evidence>
<comment type="caution">
    <text evidence="2">The sequence shown here is derived from an EMBL/GenBank/DDBJ whole genome shotgun (WGS) entry which is preliminary data.</text>
</comment>
<proteinExistence type="predicted"/>
<reference evidence="2 3" key="1">
    <citation type="submission" date="2020-04" db="EMBL/GenBank/DDBJ databases">
        <title>Perkinsus chesapeaki whole genome sequence.</title>
        <authorList>
            <person name="Bogema D.R."/>
        </authorList>
    </citation>
    <scope>NUCLEOTIDE SEQUENCE [LARGE SCALE GENOMIC DNA]</scope>
    <source>
        <strain evidence="2">ATCC PRA-425</strain>
    </source>
</reference>
<keyword evidence="3" id="KW-1185">Reference proteome</keyword>
<dbReference type="AlphaFoldDB" id="A0A7J6LHF3"/>
<protein>
    <submittedName>
        <fullName evidence="2">Uncharacterized protein</fullName>
    </submittedName>
</protein>
<evidence type="ECO:0000313" key="2">
    <source>
        <dbReference type="EMBL" id="KAF4658430.1"/>
    </source>
</evidence>
<dbReference type="Proteomes" id="UP000591131">
    <property type="component" value="Unassembled WGS sequence"/>
</dbReference>
<evidence type="ECO:0000313" key="3">
    <source>
        <dbReference type="Proteomes" id="UP000591131"/>
    </source>
</evidence>
<gene>
    <name evidence="2" type="ORF">FOL47_007980</name>
</gene>
<dbReference type="EMBL" id="JAAPAO010000494">
    <property type="protein sequence ID" value="KAF4658430.1"/>
    <property type="molecule type" value="Genomic_DNA"/>
</dbReference>